<proteinExistence type="predicted"/>
<evidence type="ECO:0000256" key="1">
    <source>
        <dbReference type="SAM" id="Phobius"/>
    </source>
</evidence>
<feature type="non-terminal residue" evidence="2">
    <location>
        <position position="137"/>
    </location>
</feature>
<dbReference type="EMBL" id="CATQJA010002665">
    <property type="protein sequence ID" value="CAJ0583883.1"/>
    <property type="molecule type" value="Genomic_DNA"/>
</dbReference>
<comment type="caution">
    <text evidence="2">The sequence shown here is derived from an EMBL/GenBank/DDBJ whole genome shotgun (WGS) entry which is preliminary data.</text>
</comment>
<evidence type="ECO:0000313" key="3">
    <source>
        <dbReference type="Proteomes" id="UP001177023"/>
    </source>
</evidence>
<dbReference type="PROSITE" id="PS51257">
    <property type="entry name" value="PROKAR_LIPOPROTEIN"/>
    <property type="match status" value="1"/>
</dbReference>
<keyword evidence="1" id="KW-0472">Membrane</keyword>
<keyword evidence="1" id="KW-1133">Transmembrane helix</keyword>
<keyword evidence="3" id="KW-1185">Reference proteome</keyword>
<feature type="transmembrane region" description="Helical" evidence="1">
    <location>
        <begin position="99"/>
        <end position="124"/>
    </location>
</feature>
<name>A0AA36DA03_9BILA</name>
<dbReference type="Proteomes" id="UP001177023">
    <property type="component" value="Unassembled WGS sequence"/>
</dbReference>
<evidence type="ECO:0000313" key="2">
    <source>
        <dbReference type="EMBL" id="CAJ0583883.1"/>
    </source>
</evidence>
<keyword evidence="1" id="KW-0812">Transmembrane</keyword>
<sequence length="137" mass="15266">MIMNRLCCCGLTLILACTFAVILLCTGFLMYVPKTDHQGLTINSEQNVPDGFICPKYSFLNETGCFKTEHCKRVSEAMIDDNLLDLKIRLACNPRKYSILFYACIAVGLAALLLEVVFVAMFIFRKPKVAVESEVAA</sequence>
<dbReference type="AlphaFoldDB" id="A0AA36DA03"/>
<organism evidence="2 3">
    <name type="scientific">Mesorhabditis spiculigera</name>
    <dbReference type="NCBI Taxonomy" id="96644"/>
    <lineage>
        <taxon>Eukaryota</taxon>
        <taxon>Metazoa</taxon>
        <taxon>Ecdysozoa</taxon>
        <taxon>Nematoda</taxon>
        <taxon>Chromadorea</taxon>
        <taxon>Rhabditida</taxon>
        <taxon>Rhabditina</taxon>
        <taxon>Rhabditomorpha</taxon>
        <taxon>Rhabditoidea</taxon>
        <taxon>Rhabditidae</taxon>
        <taxon>Mesorhabditinae</taxon>
        <taxon>Mesorhabditis</taxon>
    </lineage>
</organism>
<protein>
    <submittedName>
        <fullName evidence="2">Uncharacterized protein</fullName>
    </submittedName>
</protein>
<reference evidence="2" key="1">
    <citation type="submission" date="2023-06" db="EMBL/GenBank/DDBJ databases">
        <authorList>
            <person name="Delattre M."/>
        </authorList>
    </citation>
    <scope>NUCLEOTIDE SEQUENCE</scope>
    <source>
        <strain evidence="2">AF72</strain>
    </source>
</reference>
<accession>A0AA36DA03</accession>
<gene>
    <name evidence="2" type="ORF">MSPICULIGERA_LOCUS21951</name>
</gene>